<evidence type="ECO:0000256" key="11">
    <source>
        <dbReference type="ARBA" id="ARBA00023306"/>
    </source>
</evidence>
<keyword evidence="5" id="KW-0963">Cytoplasm</keyword>
<keyword evidence="7" id="KW-0493">Microtubule</keyword>
<dbReference type="InterPro" id="IPR042091">
    <property type="entry name" value="Ska2_N"/>
</dbReference>
<keyword evidence="4" id="KW-0158">Chromosome</keyword>
<evidence type="ECO:0000256" key="6">
    <source>
        <dbReference type="ARBA" id="ARBA00022618"/>
    </source>
</evidence>
<evidence type="ECO:0000256" key="9">
    <source>
        <dbReference type="ARBA" id="ARBA00022838"/>
    </source>
</evidence>
<dbReference type="Proteomes" id="UP001301350">
    <property type="component" value="Unassembled WGS sequence"/>
</dbReference>
<dbReference type="GO" id="GO:0008017">
    <property type="term" value="F:microtubule binding"/>
    <property type="evidence" value="ECO:0007669"/>
    <property type="project" value="InterPro"/>
</dbReference>
<evidence type="ECO:0000259" key="15">
    <source>
        <dbReference type="Pfam" id="PF16740"/>
    </source>
</evidence>
<evidence type="ECO:0000256" key="5">
    <source>
        <dbReference type="ARBA" id="ARBA00022490"/>
    </source>
</evidence>
<evidence type="ECO:0000256" key="8">
    <source>
        <dbReference type="ARBA" id="ARBA00022776"/>
    </source>
</evidence>
<gene>
    <name evidence="16" type="ORF">CDCA_CDCA18G4605</name>
</gene>
<keyword evidence="11" id="KW-0131">Cell cycle</keyword>
<keyword evidence="6" id="KW-0132">Cell division</keyword>
<evidence type="ECO:0000313" key="16">
    <source>
        <dbReference type="EMBL" id="KAK4538580.1"/>
    </source>
</evidence>
<dbReference type="Pfam" id="PF16740">
    <property type="entry name" value="SKA2"/>
    <property type="match status" value="1"/>
</dbReference>
<dbReference type="Gene3D" id="6.10.250.1380">
    <property type="match status" value="1"/>
</dbReference>
<dbReference type="PANTHER" id="PTHR32017">
    <property type="entry name" value="SPINDLE AND KINETOCHORE-ASSOCIATED PROTEIN 2"/>
    <property type="match status" value="1"/>
</dbReference>
<dbReference type="PANTHER" id="PTHR32017:SF3">
    <property type="entry name" value="SPINDLE AND KINETOCHORE-ASSOCIATED PROTEIN 2"/>
    <property type="match status" value="1"/>
</dbReference>
<evidence type="ECO:0000256" key="2">
    <source>
        <dbReference type="ARBA" id="ARBA00004629"/>
    </source>
</evidence>
<evidence type="ECO:0000313" key="17">
    <source>
        <dbReference type="Proteomes" id="UP001301350"/>
    </source>
</evidence>
<evidence type="ECO:0000256" key="3">
    <source>
        <dbReference type="ARBA" id="ARBA00010684"/>
    </source>
</evidence>
<dbReference type="GO" id="GO:0000940">
    <property type="term" value="C:outer kinetochore"/>
    <property type="evidence" value="ECO:0007669"/>
    <property type="project" value="InterPro"/>
</dbReference>
<evidence type="ECO:0000256" key="7">
    <source>
        <dbReference type="ARBA" id="ARBA00022701"/>
    </source>
</evidence>
<dbReference type="InterPro" id="IPR026762">
    <property type="entry name" value="Ska2"/>
</dbReference>
<organism evidence="16 17">
    <name type="scientific">Cyanidium caldarium</name>
    <name type="common">Red alga</name>
    <dbReference type="NCBI Taxonomy" id="2771"/>
    <lineage>
        <taxon>Eukaryota</taxon>
        <taxon>Rhodophyta</taxon>
        <taxon>Bangiophyceae</taxon>
        <taxon>Cyanidiales</taxon>
        <taxon>Cyanidiaceae</taxon>
        <taxon>Cyanidium</taxon>
    </lineage>
</organism>
<name>A0AAV9J1X6_CYACA</name>
<reference evidence="16 17" key="1">
    <citation type="submission" date="2022-07" db="EMBL/GenBank/DDBJ databases">
        <title>Genome-wide signatures of adaptation to extreme environments.</title>
        <authorList>
            <person name="Cho C.H."/>
            <person name="Yoon H.S."/>
        </authorList>
    </citation>
    <scope>NUCLEOTIDE SEQUENCE [LARGE SCALE GENOMIC DNA]</scope>
    <source>
        <strain evidence="16 17">DBV 063 E5</strain>
    </source>
</reference>
<keyword evidence="9" id="KW-0995">Kinetochore</keyword>
<feature type="region of interest" description="Disordered" evidence="14">
    <location>
        <begin position="298"/>
        <end position="338"/>
    </location>
</feature>
<evidence type="ECO:0000256" key="13">
    <source>
        <dbReference type="ARBA" id="ARBA00029651"/>
    </source>
</evidence>
<evidence type="ECO:0000256" key="1">
    <source>
        <dbReference type="ARBA" id="ARBA00004186"/>
    </source>
</evidence>
<keyword evidence="17" id="KW-1185">Reference proteome</keyword>
<evidence type="ECO:0000256" key="14">
    <source>
        <dbReference type="SAM" id="MobiDB-lite"/>
    </source>
</evidence>
<dbReference type="GO" id="GO:0051301">
    <property type="term" value="P:cell division"/>
    <property type="evidence" value="ECO:0007669"/>
    <property type="project" value="UniProtKB-KW"/>
</dbReference>
<protein>
    <recommendedName>
        <fullName evidence="13">Protein FAM33A</fullName>
    </recommendedName>
</protein>
<dbReference type="EMBL" id="JANCYW010000018">
    <property type="protein sequence ID" value="KAK4538580.1"/>
    <property type="molecule type" value="Genomic_DNA"/>
</dbReference>
<dbReference type="AlphaFoldDB" id="A0AAV9J1X6"/>
<proteinExistence type="inferred from homology"/>
<evidence type="ECO:0000256" key="10">
    <source>
        <dbReference type="ARBA" id="ARBA00023212"/>
    </source>
</evidence>
<dbReference type="GO" id="GO:0005876">
    <property type="term" value="C:spindle microtubule"/>
    <property type="evidence" value="ECO:0007669"/>
    <property type="project" value="InterPro"/>
</dbReference>
<dbReference type="GO" id="GO:0007059">
    <property type="term" value="P:chromosome segregation"/>
    <property type="evidence" value="ECO:0007669"/>
    <property type="project" value="InterPro"/>
</dbReference>
<evidence type="ECO:0000256" key="4">
    <source>
        <dbReference type="ARBA" id="ARBA00022454"/>
    </source>
</evidence>
<dbReference type="GO" id="GO:0000278">
    <property type="term" value="P:mitotic cell cycle"/>
    <property type="evidence" value="ECO:0007669"/>
    <property type="project" value="TreeGrafter"/>
</dbReference>
<feature type="compositionally biased region" description="Pro residues" evidence="14">
    <location>
        <begin position="312"/>
        <end position="322"/>
    </location>
</feature>
<comment type="subcellular location">
    <subcellularLocation>
        <location evidence="2">Chromosome</location>
        <location evidence="2">Centromere</location>
        <location evidence="2">Kinetochore</location>
    </subcellularLocation>
    <subcellularLocation>
        <location evidence="1">Cytoplasm</location>
        <location evidence="1">Cytoskeleton</location>
        <location evidence="1">Spindle</location>
    </subcellularLocation>
</comment>
<feature type="domain" description="Ska2 N-terminal" evidence="15">
    <location>
        <begin position="13"/>
        <end position="94"/>
    </location>
</feature>
<keyword evidence="12" id="KW-0137">Centromere</keyword>
<comment type="caution">
    <text evidence="16">The sequence shown here is derived from an EMBL/GenBank/DDBJ whole genome shotgun (WGS) entry which is preliminary data.</text>
</comment>
<sequence>MESISAELASIVDTLEYVEQKLELEFSNLQTADGNRLEVNPVRVAQRLKRARAALPQLLADWERVLAAKQEMMSVAQSAMMATRDTLAQCCAVVAEGTGGSTTNTAATTAGAALQQSARQWQRGVREYLAATDRAEAWQGAELPPVREEARAAPEETGSLDWVRACVAWEAECASTAVDAREHTGGEESHEKQSLDSQAALEEAQRAAIRAEWVPVSKAAFQRLPQTYRRRIASLEALNELYAHLYCEMRLRGDSVLSDAQMMLVTGESSTDKVEVLRALALVRRVRDGWVLAGASGAHGALRDNPSHRPQAAPPKTSPTPRPRSKPLHPLDAFSIHG</sequence>
<feature type="compositionally biased region" description="Basic and acidic residues" evidence="14">
    <location>
        <begin position="179"/>
        <end position="194"/>
    </location>
</feature>
<feature type="region of interest" description="Disordered" evidence="14">
    <location>
        <begin position="179"/>
        <end position="199"/>
    </location>
</feature>
<comment type="similarity">
    <text evidence="3">Belongs to the SKA2 family.</text>
</comment>
<evidence type="ECO:0000256" key="12">
    <source>
        <dbReference type="ARBA" id="ARBA00023328"/>
    </source>
</evidence>
<keyword evidence="8" id="KW-0498">Mitosis</keyword>
<keyword evidence="10" id="KW-0206">Cytoskeleton</keyword>
<accession>A0AAV9J1X6</accession>